<dbReference type="Gene3D" id="3.40.50.1370">
    <property type="entry name" value="Aspartate/ornithine carbamoyltransferase"/>
    <property type="match status" value="1"/>
</dbReference>
<dbReference type="Pfam" id="PF02729">
    <property type="entry name" value="OTCace_N"/>
    <property type="match status" value="1"/>
</dbReference>
<reference evidence="3" key="1">
    <citation type="journal article" date="2015" name="Nature">
        <title>Complex archaea that bridge the gap between prokaryotes and eukaryotes.</title>
        <authorList>
            <person name="Spang A."/>
            <person name="Saw J.H."/>
            <person name="Jorgensen S.L."/>
            <person name="Zaremba-Niedzwiedzka K."/>
            <person name="Martijn J."/>
            <person name="Lind A.E."/>
            <person name="van Eijk R."/>
            <person name="Schleper C."/>
            <person name="Guy L."/>
            <person name="Ettema T.J."/>
        </authorList>
    </citation>
    <scope>NUCLEOTIDE SEQUENCE</scope>
</reference>
<dbReference type="InterPro" id="IPR006130">
    <property type="entry name" value="Asp/Orn_carbamoylTrfase"/>
</dbReference>
<dbReference type="EMBL" id="LAZR01002854">
    <property type="protein sequence ID" value="KKN24805.1"/>
    <property type="molecule type" value="Genomic_DNA"/>
</dbReference>
<dbReference type="GO" id="GO:0005829">
    <property type="term" value="C:cytosol"/>
    <property type="evidence" value="ECO:0007669"/>
    <property type="project" value="TreeGrafter"/>
</dbReference>
<comment type="caution">
    <text evidence="3">The sequence shown here is derived from an EMBL/GenBank/DDBJ whole genome shotgun (WGS) entry which is preliminary data.</text>
</comment>
<dbReference type="InterPro" id="IPR006132">
    <property type="entry name" value="Asp/Orn_carbamoyltranf_P-bd"/>
</dbReference>
<dbReference type="PANTHER" id="PTHR45753">
    <property type="entry name" value="ORNITHINE CARBAMOYLTRANSFERASE, MITOCHONDRIAL"/>
    <property type="match status" value="1"/>
</dbReference>
<keyword evidence="1" id="KW-0808">Transferase</keyword>
<feature type="domain" description="Aspartate/ornithine carbamoyltransferase carbamoyl-P binding" evidence="2">
    <location>
        <begin position="6"/>
        <end position="87"/>
    </location>
</feature>
<protein>
    <recommendedName>
        <fullName evidence="2">Aspartate/ornithine carbamoyltransferase carbamoyl-P binding domain-containing protein</fullName>
    </recommendedName>
</protein>
<dbReference type="SUPFAM" id="SSF53671">
    <property type="entry name" value="Aspartate/ornithine carbamoyltransferase"/>
    <property type="match status" value="2"/>
</dbReference>
<evidence type="ECO:0000256" key="1">
    <source>
        <dbReference type="ARBA" id="ARBA00022679"/>
    </source>
</evidence>
<accession>A0A0F9NZA4</accession>
<organism evidence="3">
    <name type="scientific">marine sediment metagenome</name>
    <dbReference type="NCBI Taxonomy" id="412755"/>
    <lineage>
        <taxon>unclassified sequences</taxon>
        <taxon>metagenomes</taxon>
        <taxon>ecological metagenomes</taxon>
    </lineage>
</organism>
<gene>
    <name evidence="3" type="ORF">LCGC14_0891260</name>
</gene>
<name>A0A0F9NZA4_9ZZZZ</name>
<dbReference type="GO" id="GO:0006520">
    <property type="term" value="P:amino acid metabolic process"/>
    <property type="evidence" value="ECO:0007669"/>
    <property type="project" value="InterPro"/>
</dbReference>
<dbReference type="GO" id="GO:0016743">
    <property type="term" value="F:carboxyl- or carbamoyltransferase activity"/>
    <property type="evidence" value="ECO:0007669"/>
    <property type="project" value="InterPro"/>
</dbReference>
<dbReference type="PANTHER" id="PTHR45753:SF6">
    <property type="entry name" value="ASPARTATE CARBAMOYLTRANSFERASE"/>
    <property type="match status" value="1"/>
</dbReference>
<sequence length="110" mass="12322">MAFKHKHLLDIQALTPSEIIMVLDTAESFYEISTREVKKVPTLRGKTIINLFFEPSTRTRSSFDLAAKRLSADMADSAKSVILKQVKNGIAVRMAVLYPLLRGKEREASA</sequence>
<evidence type="ECO:0000259" key="2">
    <source>
        <dbReference type="Pfam" id="PF02729"/>
    </source>
</evidence>
<dbReference type="PROSITE" id="PS00097">
    <property type="entry name" value="CARBAMOYLTRANSFERASE"/>
    <property type="match status" value="1"/>
</dbReference>
<proteinExistence type="predicted"/>
<dbReference type="AlphaFoldDB" id="A0A0F9NZA4"/>
<dbReference type="InterPro" id="IPR036901">
    <property type="entry name" value="Asp/Orn_carbamoylTrfase_sf"/>
</dbReference>
<evidence type="ECO:0000313" key="3">
    <source>
        <dbReference type="EMBL" id="KKN24805.1"/>
    </source>
</evidence>
<dbReference type="GO" id="GO:0016597">
    <property type="term" value="F:amino acid binding"/>
    <property type="evidence" value="ECO:0007669"/>
    <property type="project" value="InterPro"/>
</dbReference>